<dbReference type="SUPFAM" id="SSF48317">
    <property type="entry name" value="Acid phosphatase/Vanadium-dependent haloperoxidase"/>
    <property type="match status" value="1"/>
</dbReference>
<evidence type="ECO:0000259" key="1">
    <source>
        <dbReference type="SMART" id="SM00014"/>
    </source>
</evidence>
<dbReference type="CDD" id="cd01610">
    <property type="entry name" value="PAP2_like"/>
    <property type="match status" value="1"/>
</dbReference>
<dbReference type="InterPro" id="IPR036938">
    <property type="entry name" value="PAP2/HPO_sf"/>
</dbReference>
<feature type="domain" description="Phosphatidic acid phosphatase type 2/haloperoxidase" evidence="1">
    <location>
        <begin position="120"/>
        <end position="242"/>
    </location>
</feature>
<dbReference type="InterPro" id="IPR000326">
    <property type="entry name" value="PAP2/HPO"/>
</dbReference>
<dbReference type="EMBL" id="CP120682">
    <property type="protein sequence ID" value="WKN40237.1"/>
    <property type="molecule type" value="Genomic_DNA"/>
</dbReference>
<evidence type="ECO:0000313" key="2">
    <source>
        <dbReference type="EMBL" id="WKN40237.1"/>
    </source>
</evidence>
<dbReference type="PANTHER" id="PTHR14969">
    <property type="entry name" value="SPHINGOSINE-1-PHOSPHATE PHOSPHOHYDROLASE"/>
    <property type="match status" value="1"/>
</dbReference>
<name>A0AA49Q0L1_9BACT</name>
<protein>
    <submittedName>
        <fullName evidence="2">Phosphatase PAP2 family protein</fullName>
    </submittedName>
</protein>
<dbReference type="SMART" id="SM00014">
    <property type="entry name" value="acidPPc"/>
    <property type="match status" value="1"/>
</dbReference>
<organism evidence="2">
    <name type="scientific">Roseihalotalea indica</name>
    <dbReference type="NCBI Taxonomy" id="2867963"/>
    <lineage>
        <taxon>Bacteria</taxon>
        <taxon>Pseudomonadati</taxon>
        <taxon>Bacteroidota</taxon>
        <taxon>Cytophagia</taxon>
        <taxon>Cytophagales</taxon>
        <taxon>Catalimonadaceae</taxon>
        <taxon>Roseihalotalea</taxon>
    </lineage>
</organism>
<sequence length="274" mass="30067">MRKEYYERWKLSIGIAIFLILSNQFAFGQGYELKTAREAILLSAGAAGTTTSILLRNKRQPSTLEDLGELNLEDVFAIDQLSAGSYRKGAQVTSDILLHTSYALPLTLLAFEEGRADAGTIGLILLETIAINETITGITKAMVRRPRPYTYNQDAPEAVRTSRGNTFSFFSGHTSYTAALSFFTAKTISDYSEQSNVRTLAWAGAFLWPAATGYFRYRAGKHFPSDVFVGYVVGASLGYLIPHLHKTDKTGEAPGATAVQLPMVQPLFKVAFVL</sequence>
<accession>A0AA49Q0L1</accession>
<gene>
    <name evidence="2" type="ORF">K4G66_16205</name>
</gene>
<reference evidence="2" key="1">
    <citation type="journal article" date="2023" name="Comput. Struct. Biotechnol. J.">
        <title>Discovery of a novel marine Bacteroidetes with a rich repertoire of carbohydrate-active enzymes.</title>
        <authorList>
            <person name="Chen B."/>
            <person name="Liu G."/>
            <person name="Chen Q."/>
            <person name="Wang H."/>
            <person name="Liu L."/>
            <person name="Tang K."/>
        </authorList>
    </citation>
    <scope>NUCLEOTIDE SEQUENCE</scope>
    <source>
        <strain evidence="2">TK19036</strain>
    </source>
</reference>
<dbReference type="AlphaFoldDB" id="A0AA49Q0L1"/>
<dbReference type="Pfam" id="PF01569">
    <property type="entry name" value="PAP2"/>
    <property type="match status" value="1"/>
</dbReference>
<dbReference type="PANTHER" id="PTHR14969:SF13">
    <property type="entry name" value="AT30094P"/>
    <property type="match status" value="1"/>
</dbReference>
<reference evidence="2" key="2">
    <citation type="journal article" date="2024" name="Antonie Van Leeuwenhoek">
        <title>Roseihalotalea indica gen. nov., sp. nov., a halophilic Bacteroidetes from mesopelagic Southwest Indian Ocean with higher carbohydrate metabolic potential.</title>
        <authorList>
            <person name="Chen B."/>
            <person name="Zhang M."/>
            <person name="Lin D."/>
            <person name="Ye J."/>
            <person name="Tang K."/>
        </authorList>
    </citation>
    <scope>NUCLEOTIDE SEQUENCE</scope>
    <source>
        <strain evidence="2">TK19036</strain>
    </source>
</reference>
<proteinExistence type="predicted"/>
<dbReference type="Gene3D" id="1.20.144.10">
    <property type="entry name" value="Phosphatidic acid phosphatase type 2/haloperoxidase"/>
    <property type="match status" value="1"/>
</dbReference>